<evidence type="ECO:0000313" key="6">
    <source>
        <dbReference type="Proteomes" id="UP000199077"/>
    </source>
</evidence>
<dbReference type="GO" id="GO:0003700">
    <property type="term" value="F:DNA-binding transcription factor activity"/>
    <property type="evidence" value="ECO:0007669"/>
    <property type="project" value="TreeGrafter"/>
</dbReference>
<dbReference type="CDD" id="cd06267">
    <property type="entry name" value="PBP1_LacI_sugar_binding-like"/>
    <property type="match status" value="1"/>
</dbReference>
<evidence type="ECO:0000256" key="2">
    <source>
        <dbReference type="ARBA" id="ARBA00023125"/>
    </source>
</evidence>
<keyword evidence="1" id="KW-0805">Transcription regulation</keyword>
<dbReference type="InterPro" id="IPR046335">
    <property type="entry name" value="LacI/GalR-like_sensor"/>
</dbReference>
<dbReference type="CDD" id="cd01392">
    <property type="entry name" value="HTH_LacI"/>
    <property type="match status" value="1"/>
</dbReference>
<evidence type="ECO:0000256" key="1">
    <source>
        <dbReference type="ARBA" id="ARBA00023015"/>
    </source>
</evidence>
<dbReference type="InterPro" id="IPR010982">
    <property type="entry name" value="Lambda_DNA-bd_dom_sf"/>
</dbReference>
<dbReference type="InterPro" id="IPR000843">
    <property type="entry name" value="HTH_LacI"/>
</dbReference>
<gene>
    <name evidence="5" type="ORF">SAMN04489867_3101</name>
</gene>
<evidence type="ECO:0000313" key="5">
    <source>
        <dbReference type="EMBL" id="SDP60400.1"/>
    </source>
</evidence>
<dbReference type="SUPFAM" id="SSF47413">
    <property type="entry name" value="lambda repressor-like DNA-binding domains"/>
    <property type="match status" value="1"/>
</dbReference>
<dbReference type="InterPro" id="IPR028082">
    <property type="entry name" value="Peripla_BP_I"/>
</dbReference>
<proteinExistence type="predicted"/>
<dbReference type="Gene3D" id="3.40.50.2300">
    <property type="match status" value="2"/>
</dbReference>
<protein>
    <submittedName>
        <fullName evidence="5">Transcriptional regulator, LacI family</fullName>
    </submittedName>
</protein>
<keyword evidence="2" id="KW-0238">DNA-binding</keyword>
<feature type="domain" description="HTH lacI-type" evidence="4">
    <location>
        <begin position="1"/>
        <end position="53"/>
    </location>
</feature>
<dbReference type="Proteomes" id="UP000199077">
    <property type="component" value="Chromosome I"/>
</dbReference>
<dbReference type="AlphaFoldDB" id="A0A1H0U2X8"/>
<keyword evidence="6" id="KW-1185">Reference proteome</keyword>
<dbReference type="PROSITE" id="PS50932">
    <property type="entry name" value="HTH_LACI_2"/>
    <property type="match status" value="1"/>
</dbReference>
<evidence type="ECO:0000256" key="3">
    <source>
        <dbReference type="ARBA" id="ARBA00023163"/>
    </source>
</evidence>
<sequence length="330" mass="35710">MREVAALAGVSLKTVSRVVNREPGVSSDVVTRVERAVAQLGYRHNLAASNLRRGHGKTAMVGALLQDISNSFSSSLLRSLEDAARDRDVVIVASSLDEEPERERTLVEGLVRRRVDGLLLMPATDRHDYLADDLRSGLPIVFVDRRPNGVDTDSVTVDNARGSRLAVYHLVAHGHRRIAFLGDLPSIQTARLRLEGFEAAMNARHIPLHPALVNTSVRSPEDAEAAVTRLLELPEPPTAIFAARNSLAVGTIRALHRLGKAGQIAVVGFDDFPLADIVDPPLTVVRQNVGAIGAEVAQRLFARIDGDTSPPRHVVLAPELVERGSGEIRP</sequence>
<reference evidence="6" key="1">
    <citation type="submission" date="2016-10" db="EMBL/GenBank/DDBJ databases">
        <authorList>
            <person name="Varghese N."/>
            <person name="Submissions S."/>
        </authorList>
    </citation>
    <scope>NUCLEOTIDE SEQUENCE [LARGE SCALE GENOMIC DNA]</scope>
    <source>
        <strain evidence="6">DSM 22329</strain>
    </source>
</reference>
<keyword evidence="3" id="KW-0804">Transcription</keyword>
<dbReference type="EMBL" id="LT629711">
    <property type="protein sequence ID" value="SDP60400.1"/>
    <property type="molecule type" value="Genomic_DNA"/>
</dbReference>
<dbReference type="PROSITE" id="PS00356">
    <property type="entry name" value="HTH_LACI_1"/>
    <property type="match status" value="1"/>
</dbReference>
<dbReference type="OrthoDB" id="3595338at2"/>
<evidence type="ECO:0000259" key="4">
    <source>
        <dbReference type="PROSITE" id="PS50932"/>
    </source>
</evidence>
<dbReference type="SUPFAM" id="SSF53822">
    <property type="entry name" value="Periplasmic binding protein-like I"/>
    <property type="match status" value="1"/>
</dbReference>
<dbReference type="PANTHER" id="PTHR30146:SF109">
    <property type="entry name" value="HTH-TYPE TRANSCRIPTIONAL REGULATOR GALS"/>
    <property type="match status" value="1"/>
</dbReference>
<dbReference type="PANTHER" id="PTHR30146">
    <property type="entry name" value="LACI-RELATED TRANSCRIPTIONAL REPRESSOR"/>
    <property type="match status" value="1"/>
</dbReference>
<dbReference type="Pfam" id="PF00356">
    <property type="entry name" value="LacI"/>
    <property type="match status" value="1"/>
</dbReference>
<dbReference type="Pfam" id="PF13377">
    <property type="entry name" value="Peripla_BP_3"/>
    <property type="match status" value="1"/>
</dbReference>
<dbReference type="SMART" id="SM00354">
    <property type="entry name" value="HTH_LACI"/>
    <property type="match status" value="1"/>
</dbReference>
<dbReference type="STRING" id="443156.SAMN04489867_3101"/>
<accession>A0A1H0U2X8</accession>
<organism evidence="5 6">
    <name type="scientific">Pedococcus dokdonensis</name>
    <dbReference type="NCBI Taxonomy" id="443156"/>
    <lineage>
        <taxon>Bacteria</taxon>
        <taxon>Bacillati</taxon>
        <taxon>Actinomycetota</taxon>
        <taxon>Actinomycetes</taxon>
        <taxon>Micrococcales</taxon>
        <taxon>Intrasporangiaceae</taxon>
        <taxon>Pedococcus</taxon>
    </lineage>
</organism>
<name>A0A1H0U2X8_9MICO</name>
<dbReference type="GO" id="GO:0000976">
    <property type="term" value="F:transcription cis-regulatory region binding"/>
    <property type="evidence" value="ECO:0007669"/>
    <property type="project" value="TreeGrafter"/>
</dbReference>
<dbReference type="Gene3D" id="1.10.260.40">
    <property type="entry name" value="lambda repressor-like DNA-binding domains"/>
    <property type="match status" value="1"/>
</dbReference>